<sequence length="890" mass="100545">MPLRRAVTVAFNHKESLLLPVAVERNHFALVTLGYCPMSSVAYNEKQVIRWLGARTVARARDLIANVQHIQWQNTLLTGEVPGRKAEPFSVIVHFSRPQGKLLASGECSCAVKNNCKHVAALMLAHLQMRQPQPVIAIDTIQAVPIPVLQLQSWAKFISGYGHYGHRQKRLDFAAVSFDYAGVKVDAGSQAESFADRSGKRFQVQRLADDEQHWLSQLDSTVLNNIPSGHIYTPAPLPDTIFAPASPAEWREFIKKGLPDLRKRGWRISMEDDFTWNITEVDNIEGRAVQGEDGGFNLELAMKIGRRRVRLEPLLAGLFARDRRWMSGDLSLIPDDEQIEIRDKYQQRLAFRASQLKPLVGNLIDLFTHGEAMPLRLGAWDIGRLSEADDRGRWIFDGENAVFQLAERLSGHTGVQPVAAPVGLRATLRDYQLQGVSWMQFLSQHQLAGVLADDMGLGKTIQTLAHLLLEKEAGRLDRPALIVVPTTLVHNWCCEAARFAPGLRVLALTGPQRKDFYQRLEQYDVVISTYSLLWRDQPQLVAQHYHLLILDEAQYVKNSSSRAASVIRTLKTRHRLCLTGTPLENHLGELWSQFDFLLPGFLGSERDFTQRWRIPIERQGDAVRRELLAKRVRPFMLRRRKQEVAKELPPKNTIVRSVALDGAQRELYDDVLEAMQDRVQLAVQQQGAGRSHLLVLDALLKLRQICCDPRLLSDPRAEKVRHSAKLALLREMLRDLLAEDRRILIFSQFTTMLTIIAGELQKAHIPFVTLTGSTRDRNEPVRRFQQGEVPVFLISLKAGGVGLNLTAADTVIHYDPWWNPAAENQATDRAYRLGQDKPVFVYKLIAADTIEEKIVALQQQKADLAEEILSDGLSEPASFSQQDITDLFAP</sequence>
<dbReference type="GO" id="GO:0016787">
    <property type="term" value="F:hydrolase activity"/>
    <property type="evidence" value="ECO:0007669"/>
    <property type="project" value="UniProtKB-KW"/>
</dbReference>
<dbReference type="AlphaFoldDB" id="B2VL32"/>
<protein>
    <submittedName>
        <fullName evidence="7">Helicase</fullName>
    </submittedName>
</protein>
<dbReference type="SUPFAM" id="SSF52540">
    <property type="entry name" value="P-loop containing nucleoside triphosphate hydrolases"/>
    <property type="match status" value="2"/>
</dbReference>
<gene>
    <name evidence="7" type="ordered locus">ETA_03600</name>
</gene>
<dbReference type="CDD" id="cd18012">
    <property type="entry name" value="DEXQc_arch_SWI2_SNF2"/>
    <property type="match status" value="1"/>
</dbReference>
<dbReference type="Proteomes" id="UP000001726">
    <property type="component" value="Chromosome"/>
</dbReference>
<evidence type="ECO:0000256" key="2">
    <source>
        <dbReference type="ARBA" id="ARBA00022806"/>
    </source>
</evidence>
<evidence type="ECO:0000313" key="7">
    <source>
        <dbReference type="EMBL" id="CAO95406.1"/>
    </source>
</evidence>
<keyword evidence="8" id="KW-1185">Reference proteome</keyword>
<dbReference type="STRING" id="465817.ETA_03600"/>
<dbReference type="Gene3D" id="3.40.50.300">
    <property type="entry name" value="P-loop containing nucleotide triphosphate hydrolases"/>
    <property type="match status" value="1"/>
</dbReference>
<reference evidence="7 8" key="1">
    <citation type="journal article" date="2008" name="Environ. Microbiol.">
        <title>The genome of Erwinia tasmaniensis strain Et1/99, a non-pathogenic bacterium in the genus Erwinia.</title>
        <authorList>
            <person name="Kube M."/>
            <person name="Migdoll A.M."/>
            <person name="Mueller I."/>
            <person name="Kuhl H."/>
            <person name="Beck A."/>
            <person name="Reinhardt R."/>
            <person name="Geider K."/>
        </authorList>
    </citation>
    <scope>NUCLEOTIDE SEQUENCE [LARGE SCALE GENOMIC DNA]</scope>
    <source>
        <strain evidence="8">DSM 17950 / CFBP 7177 / CIP 109463 / NCPPB 4357 / Et1/99</strain>
    </source>
</reference>
<organism evidence="7 8">
    <name type="scientific">Erwinia tasmaniensis (strain DSM 17950 / CFBP 7177 / CIP 109463 / NCPPB 4357 / Et1/99)</name>
    <dbReference type="NCBI Taxonomy" id="465817"/>
    <lineage>
        <taxon>Bacteria</taxon>
        <taxon>Pseudomonadati</taxon>
        <taxon>Pseudomonadota</taxon>
        <taxon>Gammaproteobacteria</taxon>
        <taxon>Enterobacterales</taxon>
        <taxon>Erwiniaceae</taxon>
        <taxon>Erwinia</taxon>
    </lineage>
</organism>
<evidence type="ECO:0000259" key="4">
    <source>
        <dbReference type="PROSITE" id="PS50966"/>
    </source>
</evidence>
<dbReference type="SMART" id="SM00490">
    <property type="entry name" value="HELICc"/>
    <property type="match status" value="1"/>
</dbReference>
<keyword evidence="2 7" id="KW-0547">Nucleotide-binding</keyword>
<dbReference type="InterPro" id="IPR000330">
    <property type="entry name" value="SNF2_N"/>
</dbReference>
<feature type="domain" description="Helicase C-terminal" evidence="6">
    <location>
        <begin position="728"/>
        <end position="885"/>
    </location>
</feature>
<dbReference type="PROSITE" id="PS51194">
    <property type="entry name" value="HELICASE_CTER"/>
    <property type="match status" value="1"/>
</dbReference>
<evidence type="ECO:0000259" key="5">
    <source>
        <dbReference type="PROSITE" id="PS51192"/>
    </source>
</evidence>
<keyword evidence="1" id="KW-0378">Hydrolase</keyword>
<feature type="domain" description="Helicase ATP-binding" evidence="5">
    <location>
        <begin position="440"/>
        <end position="600"/>
    </location>
</feature>
<dbReference type="Pfam" id="PF00271">
    <property type="entry name" value="Helicase_C"/>
    <property type="match status" value="1"/>
</dbReference>
<dbReference type="PROSITE" id="PS51192">
    <property type="entry name" value="HELICASE_ATP_BIND_1"/>
    <property type="match status" value="1"/>
</dbReference>
<dbReference type="PROSITE" id="PS50966">
    <property type="entry name" value="ZF_SWIM"/>
    <property type="match status" value="1"/>
</dbReference>
<keyword evidence="3" id="KW-0862">Zinc</keyword>
<dbReference type="HOGENOM" id="CLU_000315_21_0_6"/>
<dbReference type="SMART" id="SM00487">
    <property type="entry name" value="DEXDc"/>
    <property type="match status" value="1"/>
</dbReference>
<keyword evidence="2 7" id="KW-0347">Helicase</keyword>
<dbReference type="KEGG" id="eta:ETA_03600"/>
<keyword evidence="3" id="KW-0863">Zinc-finger</keyword>
<dbReference type="GO" id="GO:0008270">
    <property type="term" value="F:zinc ion binding"/>
    <property type="evidence" value="ECO:0007669"/>
    <property type="project" value="UniProtKB-KW"/>
</dbReference>
<dbReference type="InterPro" id="IPR007527">
    <property type="entry name" value="Znf_SWIM"/>
</dbReference>
<dbReference type="InterPro" id="IPR027417">
    <property type="entry name" value="P-loop_NTPase"/>
</dbReference>
<proteinExistence type="predicted"/>
<dbReference type="eggNOG" id="COG0553">
    <property type="taxonomic scope" value="Bacteria"/>
</dbReference>
<evidence type="ECO:0000256" key="3">
    <source>
        <dbReference type="PROSITE-ProRule" id="PRU00325"/>
    </source>
</evidence>
<dbReference type="Gene3D" id="3.40.50.10810">
    <property type="entry name" value="Tandem AAA-ATPase domain"/>
    <property type="match status" value="1"/>
</dbReference>
<evidence type="ECO:0000256" key="1">
    <source>
        <dbReference type="ARBA" id="ARBA00022801"/>
    </source>
</evidence>
<dbReference type="InterPro" id="IPR049730">
    <property type="entry name" value="SNF2/RAD54-like_C"/>
</dbReference>
<dbReference type="GO" id="GO:0004386">
    <property type="term" value="F:helicase activity"/>
    <property type="evidence" value="ECO:0007669"/>
    <property type="project" value="UniProtKB-KW"/>
</dbReference>
<dbReference type="CDD" id="cd18793">
    <property type="entry name" value="SF2_C_SNF"/>
    <property type="match status" value="1"/>
</dbReference>
<name>B2VL32_ERWT9</name>
<feature type="domain" description="SWIM-type" evidence="4">
    <location>
        <begin position="89"/>
        <end position="127"/>
    </location>
</feature>
<dbReference type="PANTHER" id="PTHR10799">
    <property type="entry name" value="SNF2/RAD54 HELICASE FAMILY"/>
    <property type="match status" value="1"/>
</dbReference>
<dbReference type="InterPro" id="IPR038718">
    <property type="entry name" value="SNF2-like_sf"/>
</dbReference>
<evidence type="ECO:0000259" key="6">
    <source>
        <dbReference type="PROSITE" id="PS51194"/>
    </source>
</evidence>
<keyword evidence="3" id="KW-0479">Metal-binding</keyword>
<evidence type="ECO:0000313" key="8">
    <source>
        <dbReference type="Proteomes" id="UP000001726"/>
    </source>
</evidence>
<dbReference type="InterPro" id="IPR001650">
    <property type="entry name" value="Helicase_C-like"/>
</dbReference>
<dbReference type="InterPro" id="IPR014001">
    <property type="entry name" value="Helicase_ATP-bd"/>
</dbReference>
<dbReference type="Pfam" id="PF00176">
    <property type="entry name" value="SNF2-rel_dom"/>
    <property type="match status" value="1"/>
</dbReference>
<accession>B2VL32</accession>
<keyword evidence="2 7" id="KW-0067">ATP-binding</keyword>
<dbReference type="EMBL" id="CU468135">
    <property type="protein sequence ID" value="CAO95406.1"/>
    <property type="molecule type" value="Genomic_DNA"/>
</dbReference>
<dbReference type="eggNOG" id="COG4715">
    <property type="taxonomic scope" value="Bacteria"/>
</dbReference>
<dbReference type="GO" id="GO:0005524">
    <property type="term" value="F:ATP binding"/>
    <property type="evidence" value="ECO:0007669"/>
    <property type="project" value="InterPro"/>
</dbReference>